<dbReference type="GO" id="GO:0005743">
    <property type="term" value="C:mitochondrial inner membrane"/>
    <property type="evidence" value="ECO:0007669"/>
    <property type="project" value="UniProtKB-ARBA"/>
</dbReference>
<dbReference type="Ensembl" id="ENSPPYT00000054423.1">
    <property type="protein sequence ID" value="ENSPPYP00000033874.1"/>
    <property type="gene ID" value="ENSPPYG00000017147.3"/>
</dbReference>
<evidence type="ECO:0000256" key="3">
    <source>
        <dbReference type="ARBA" id="ARBA00022980"/>
    </source>
</evidence>
<dbReference type="GO" id="GO:0003735">
    <property type="term" value="F:structural constituent of ribosome"/>
    <property type="evidence" value="ECO:0007669"/>
    <property type="project" value="InterPro"/>
</dbReference>
<evidence type="ECO:0000256" key="2">
    <source>
        <dbReference type="ARBA" id="ARBA00007116"/>
    </source>
</evidence>
<proteinExistence type="inferred from homology"/>
<dbReference type="FunFam" id="3.30.420.80:FF:000005">
    <property type="entry name" value="39S ribosomal protein L18, mitochondrial"/>
    <property type="match status" value="1"/>
</dbReference>
<evidence type="ECO:0000313" key="11">
    <source>
        <dbReference type="Proteomes" id="UP000001595"/>
    </source>
</evidence>
<dbReference type="Pfam" id="PF00861">
    <property type="entry name" value="Ribosomal_L18p"/>
    <property type="match status" value="1"/>
</dbReference>
<organism evidence="10 11">
    <name type="scientific">Pongo abelii</name>
    <name type="common">Sumatran orangutan</name>
    <name type="synonym">Pongo pygmaeus abelii</name>
    <dbReference type="NCBI Taxonomy" id="9601"/>
    <lineage>
        <taxon>Eukaryota</taxon>
        <taxon>Metazoa</taxon>
        <taxon>Chordata</taxon>
        <taxon>Craniata</taxon>
        <taxon>Vertebrata</taxon>
        <taxon>Euteleostomi</taxon>
        <taxon>Mammalia</taxon>
        <taxon>Eutheria</taxon>
        <taxon>Euarchontoglires</taxon>
        <taxon>Primates</taxon>
        <taxon>Haplorrhini</taxon>
        <taxon>Catarrhini</taxon>
        <taxon>Hominidae</taxon>
        <taxon>Pongo</taxon>
    </lineage>
</organism>
<dbReference type="InterPro" id="IPR036967">
    <property type="entry name" value="Ribosomal_uS11_sf"/>
</dbReference>
<evidence type="ECO:0000256" key="6">
    <source>
        <dbReference type="ARBA" id="ARBA00059887"/>
    </source>
</evidence>
<evidence type="ECO:0000256" key="9">
    <source>
        <dbReference type="SAM" id="MobiDB-lite"/>
    </source>
</evidence>
<sequence>MVLKLNLAFNMDAQGVALKQKGVRGVARTCEPGRPAFPRRARFQRRPGHHIHAVPVSKPCRALRGSSPLWEEGGHKALPQRTAGGLGPAAGPRGPFCGGKEGEAQGGQPRSGRGGTRPSPPASPTQARPSLTVLGADRFPSAAVTEHGQRPLHLHDSDTRRILLTPRATSIAAPRPTGDHSSACDGVERTGAMPQELLVTGDLLLPGRRRLAWRVWGSTAAEGFSLTLYGYAWRATESSVRKKRRGFSDIVSAMALRSRFWGLFSVCRNPGCRFAALSTSSEPAAKPEVNRVENEAVAPEFTNRNPRNLELLSVARKERGWRTVFPSREFWHRLRVIRTQHHVEALVEHQNGKVVVSASTREWAIKKHLYSTRNVVACESIGRVLAQRCLEAGINFMVYQPTPWEAASDSMKRLRSAMTEGGVVLREPQRIYE</sequence>
<dbReference type="AlphaFoldDB" id="A0A8I5YQY7"/>
<dbReference type="InterPro" id="IPR005484">
    <property type="entry name" value="Ribosomal_uL18_bac/plant/anim"/>
</dbReference>
<accession>A0A8I5YQY7</accession>
<reference evidence="10" key="3">
    <citation type="submission" date="2025-09" db="UniProtKB">
        <authorList>
            <consortium name="Ensembl"/>
        </authorList>
    </citation>
    <scope>IDENTIFICATION</scope>
</reference>
<evidence type="ECO:0000256" key="8">
    <source>
        <dbReference type="ARBA" id="ARBA00082661"/>
    </source>
</evidence>
<evidence type="ECO:0000256" key="1">
    <source>
        <dbReference type="ARBA" id="ARBA00004173"/>
    </source>
</evidence>
<dbReference type="PANTHER" id="PTHR12899">
    <property type="entry name" value="39S RIBOSOMAL PROTEIN L18, MITOCHONDRIAL"/>
    <property type="match status" value="1"/>
</dbReference>
<protein>
    <recommendedName>
        <fullName evidence="7">Large ribosomal subunit protein uL18m</fullName>
    </recommendedName>
    <alternativeName>
        <fullName evidence="8">39S ribosomal protein L18, mitochondrial</fullName>
    </alternativeName>
</protein>
<evidence type="ECO:0000256" key="5">
    <source>
        <dbReference type="ARBA" id="ARBA00023274"/>
    </source>
</evidence>
<dbReference type="CDD" id="cd00432">
    <property type="entry name" value="Ribosomal_L18_L5e"/>
    <property type="match status" value="1"/>
</dbReference>
<dbReference type="PANTHER" id="PTHR12899:SF3">
    <property type="entry name" value="LARGE RIBOSOMAL SUBUNIT PROTEIN UL18M"/>
    <property type="match status" value="1"/>
</dbReference>
<reference evidence="10" key="2">
    <citation type="submission" date="2025-08" db="UniProtKB">
        <authorList>
            <consortium name="Ensembl"/>
        </authorList>
    </citation>
    <scope>IDENTIFICATION</scope>
</reference>
<dbReference type="GO" id="GO:0005840">
    <property type="term" value="C:ribosome"/>
    <property type="evidence" value="ECO:0007669"/>
    <property type="project" value="UniProtKB-KW"/>
</dbReference>
<keyword evidence="3" id="KW-0689">Ribosomal protein</keyword>
<evidence type="ECO:0000256" key="7">
    <source>
        <dbReference type="ARBA" id="ARBA00069051"/>
    </source>
</evidence>
<reference evidence="10 11" key="1">
    <citation type="submission" date="2008-02" db="EMBL/GenBank/DDBJ databases">
        <title>A 6x draft sequence assembly of the Pongo pygmaeus abelii genome.</title>
        <authorList>
            <person name="Wilson R.K."/>
            <person name="Mardis E."/>
        </authorList>
    </citation>
    <scope>NUCLEOTIDE SEQUENCE [LARGE SCALE GENOMIC DNA]</scope>
</reference>
<comment type="subcellular location">
    <subcellularLocation>
        <location evidence="1">Mitochondrion</location>
    </subcellularLocation>
</comment>
<comment type="function">
    <text evidence="6">Together with thiosulfate sulfurtransferase (TST), acts as a mitochondrial import factor for the cytosolic 5S rRNA. The precursor form shows RNA chaperone activity; is able to fold the 5S rRNA into an import-competent conformation that is recognized by rhodanese (TST). Both the cytoplasmic and mitochondrial forms are able to bind to the helix IV-loop D in the gamma domain of the 5S rRNA.</text>
</comment>
<keyword evidence="5" id="KW-0687">Ribonucleoprotein</keyword>
<dbReference type="GeneTree" id="ENSGT00390000006394"/>
<dbReference type="Gene3D" id="3.30.420.80">
    <property type="entry name" value="Ribosomal protein S11"/>
    <property type="match status" value="1"/>
</dbReference>
<keyword evidence="4" id="KW-0496">Mitochondrion</keyword>
<name>A0A8I5YQY7_PONAB</name>
<dbReference type="GO" id="GO:1990904">
    <property type="term" value="C:ribonucleoprotein complex"/>
    <property type="evidence" value="ECO:0007669"/>
    <property type="project" value="UniProtKB-KW"/>
</dbReference>
<evidence type="ECO:0000313" key="10">
    <source>
        <dbReference type="Ensembl" id="ENSPPYP00000033874.1"/>
    </source>
</evidence>
<comment type="similarity">
    <text evidence="2">Belongs to the universal ribosomal protein uL18 family.</text>
</comment>
<evidence type="ECO:0000256" key="4">
    <source>
        <dbReference type="ARBA" id="ARBA00023128"/>
    </source>
</evidence>
<keyword evidence="11" id="KW-1185">Reference proteome</keyword>
<dbReference type="SUPFAM" id="SSF53137">
    <property type="entry name" value="Translational machinery components"/>
    <property type="match status" value="1"/>
</dbReference>
<dbReference type="GO" id="GO:0008097">
    <property type="term" value="F:5S rRNA binding"/>
    <property type="evidence" value="ECO:0007669"/>
    <property type="project" value="TreeGrafter"/>
</dbReference>
<dbReference type="GO" id="GO:0006412">
    <property type="term" value="P:translation"/>
    <property type="evidence" value="ECO:0007669"/>
    <property type="project" value="InterPro"/>
</dbReference>
<feature type="region of interest" description="Disordered" evidence="9">
    <location>
        <begin position="65"/>
        <end position="128"/>
    </location>
</feature>
<dbReference type="InterPro" id="IPR057268">
    <property type="entry name" value="Ribosomal_L18"/>
</dbReference>
<dbReference type="Proteomes" id="UP000001595">
    <property type="component" value="Chromosome 6"/>
</dbReference>